<dbReference type="OrthoDB" id="6367327at2"/>
<dbReference type="Proteomes" id="UP001200247">
    <property type="component" value="Unassembled WGS sequence"/>
</dbReference>
<dbReference type="GeneID" id="75110522"/>
<reference evidence="2 4" key="4">
    <citation type="submission" date="2021-10" db="EMBL/GenBank/DDBJ databases">
        <title>Whole-genome sequencing analysis of Laribacter hongkongensis: virulence gene profiles, carbohydrate-active enzyme prediction, and antimicrobial resistance characterization.</title>
        <authorList>
            <person name="Yuan P."/>
            <person name="Zhan Y."/>
            <person name="Chen D."/>
        </authorList>
    </citation>
    <scope>NUCLEOTIDE SEQUENCE [LARGE SCALE GENOMIC DNA]</scope>
    <source>
        <strain evidence="2 4">W67</strain>
    </source>
</reference>
<dbReference type="Proteomes" id="UP000197424">
    <property type="component" value="Chromosome"/>
</dbReference>
<evidence type="ECO:0000313" key="3">
    <source>
        <dbReference type="Proteomes" id="UP000197424"/>
    </source>
</evidence>
<dbReference type="OMA" id="AYRENDI"/>
<evidence type="ECO:0000313" key="1">
    <source>
        <dbReference type="EMBL" id="ASJ24228.1"/>
    </source>
</evidence>
<dbReference type="InterPro" id="IPR015075">
    <property type="entry name" value="AtaL"/>
</dbReference>
<proteinExistence type="predicted"/>
<gene>
    <name evidence="2" type="ORF">LH440_07390</name>
    <name evidence="1" type="ORF">LHGZ1_1397</name>
</gene>
<dbReference type="SUPFAM" id="SSF55961">
    <property type="entry name" value="Bet v1-like"/>
    <property type="match status" value="1"/>
</dbReference>
<organism evidence="1 3">
    <name type="scientific">Laribacter hongkongensis</name>
    <dbReference type="NCBI Taxonomy" id="168471"/>
    <lineage>
        <taxon>Bacteria</taxon>
        <taxon>Pseudomonadati</taxon>
        <taxon>Pseudomonadota</taxon>
        <taxon>Betaproteobacteria</taxon>
        <taxon>Neisseriales</taxon>
        <taxon>Aquaspirillaceae</taxon>
        <taxon>Laribacter</taxon>
    </lineage>
</organism>
<dbReference type="InterPro" id="IPR023393">
    <property type="entry name" value="START-like_dom_sf"/>
</dbReference>
<protein>
    <submittedName>
        <fullName evidence="1">DUF1857 domain containing protein</fullName>
    </submittedName>
    <submittedName>
        <fullName evidence="2">DUF1857 family protein</fullName>
    </submittedName>
</protein>
<dbReference type="RefSeq" id="WP_012696716.1">
    <property type="nucleotide sequence ID" value="NZ_CP022115.1"/>
</dbReference>
<name>A0A248LHK9_9NEIS</name>
<reference evidence="3" key="2">
    <citation type="submission" date="2017-06" db="EMBL/GenBank/DDBJ databases">
        <title>Whole genome sequence of Laribacter hongkongensis LHGZ1.</title>
        <authorList>
            <person name="Chen D."/>
            <person name="Wu H."/>
            <person name="Chen J."/>
        </authorList>
    </citation>
    <scope>NUCLEOTIDE SEQUENCE [LARGE SCALE GENOMIC DNA]</scope>
    <source>
        <strain evidence="3">LHGZ1</strain>
    </source>
</reference>
<dbReference type="Pfam" id="PF08982">
    <property type="entry name" value="AtaL"/>
    <property type="match status" value="1"/>
</dbReference>
<dbReference type="EMBL" id="CP022115">
    <property type="protein sequence ID" value="ASJ24228.1"/>
    <property type="molecule type" value="Genomic_DNA"/>
</dbReference>
<dbReference type="AlphaFoldDB" id="A0A248LHK9"/>
<accession>A0A248LHK9</accession>
<reference evidence="1" key="3">
    <citation type="submission" date="2017-06" db="EMBL/GenBank/DDBJ databases">
        <authorList>
            <person name="Kim H.J."/>
            <person name="Triplett B.A."/>
        </authorList>
    </citation>
    <scope>NUCLEOTIDE SEQUENCE</scope>
    <source>
        <strain evidence="1">HLGZ1</strain>
    </source>
</reference>
<reference evidence="1" key="1">
    <citation type="journal article" date="2017" name="J. Antimicrob. Chemother.">
        <title>Emergence and genomic analysis of MDR Laribacter hongkongensis strain HLGZ1 from Guangzhou, China.</title>
        <authorList>
            <person name="Wu H.K."/>
            <person name="Chen J.H."/>
            <person name="Yang L."/>
            <person name="Li A.R."/>
            <person name="Su D.H."/>
            <person name="Lin Y.P."/>
            <person name="Chen D.Q."/>
        </authorList>
    </citation>
    <scope>NUCLEOTIDE SEQUENCE</scope>
    <source>
        <strain evidence="1">HLGZ1</strain>
    </source>
</reference>
<evidence type="ECO:0000313" key="2">
    <source>
        <dbReference type="EMBL" id="MCG9025728.1"/>
    </source>
</evidence>
<dbReference type="Gene3D" id="3.30.530.20">
    <property type="match status" value="1"/>
</dbReference>
<dbReference type="EMBL" id="JAJAXM010000010">
    <property type="protein sequence ID" value="MCG9025728.1"/>
    <property type="molecule type" value="Genomic_DNA"/>
</dbReference>
<sequence length="160" mass="18392">MKYEHLVRINAPHVKSLTRDQLWRGLMHRVEQPHVFLPHIDRVEILDRGEDFIERVMWFGDMEVRDRIAFDDGVRFHYHTLASEAHAGGHLTVSIEEPDAGELFVRFCYETPLAERVEDGVDVGSYLRSAWQQSDTEAMQKLRELAESGAFDAGPDASGR</sequence>
<evidence type="ECO:0000313" key="4">
    <source>
        <dbReference type="Proteomes" id="UP001200247"/>
    </source>
</evidence>